<dbReference type="EMBL" id="FNBT01000001">
    <property type="protein sequence ID" value="SDF02478.1"/>
    <property type="molecule type" value="Genomic_DNA"/>
</dbReference>
<dbReference type="InterPro" id="IPR036388">
    <property type="entry name" value="WH-like_DNA-bd_sf"/>
</dbReference>
<gene>
    <name evidence="1" type="ORF">SAMN05660662_0756</name>
</gene>
<keyword evidence="2" id="KW-1185">Reference proteome</keyword>
<dbReference type="InterPro" id="IPR054058">
    <property type="entry name" value="HTH_67"/>
</dbReference>
<accession>A0A1G7HQA9</accession>
<dbReference type="Proteomes" id="UP000199406">
    <property type="component" value="Unassembled WGS sequence"/>
</dbReference>
<evidence type="ECO:0000313" key="2">
    <source>
        <dbReference type="Proteomes" id="UP000199406"/>
    </source>
</evidence>
<protein>
    <recommendedName>
        <fullName evidence="3">DNA-binding transcriptional regulator, MarR family</fullName>
    </recommendedName>
</protein>
<dbReference type="STRING" id="1550231.SAMN05660662_0756"/>
<dbReference type="SUPFAM" id="SSF46785">
    <property type="entry name" value="Winged helix' DNA-binding domain"/>
    <property type="match status" value="1"/>
</dbReference>
<evidence type="ECO:0000313" key="1">
    <source>
        <dbReference type="EMBL" id="SDF02478.1"/>
    </source>
</evidence>
<dbReference type="Pfam" id="PF21863">
    <property type="entry name" value="HTH_67"/>
    <property type="match status" value="1"/>
</dbReference>
<dbReference type="InterPro" id="IPR036390">
    <property type="entry name" value="WH_DNA-bd_sf"/>
</dbReference>
<organism evidence="1 2">
    <name type="scientific">Blastococcus aurantiacus</name>
    <dbReference type="NCBI Taxonomy" id="1550231"/>
    <lineage>
        <taxon>Bacteria</taxon>
        <taxon>Bacillati</taxon>
        <taxon>Actinomycetota</taxon>
        <taxon>Actinomycetes</taxon>
        <taxon>Geodermatophilales</taxon>
        <taxon>Geodermatophilaceae</taxon>
        <taxon>Blastococcus</taxon>
    </lineage>
</organism>
<dbReference type="Gene3D" id="1.10.10.10">
    <property type="entry name" value="Winged helix-like DNA-binding domain superfamily/Winged helix DNA-binding domain"/>
    <property type="match status" value="1"/>
</dbReference>
<sequence length="163" mass="16548">MSAAAVAPLEIRPGTSMTGVLALMDELALLAGAGEEVRRQVDELTGLRSGELQALLAVADGADRPTTVAEATGQVDDAAAATVEALRRRGLVTSASGAALQLTEAGRVVRQQAEGLRIRVLHGVVSALGEQATDQLRRTVQALGSVLAPEAPPSSGARPALPG</sequence>
<proteinExistence type="predicted"/>
<name>A0A1G7HQA9_9ACTN</name>
<dbReference type="OrthoDB" id="5147427at2"/>
<dbReference type="RefSeq" id="WP_091763737.1">
    <property type="nucleotide sequence ID" value="NZ_FNBT01000001.1"/>
</dbReference>
<reference evidence="2" key="1">
    <citation type="submission" date="2016-10" db="EMBL/GenBank/DDBJ databases">
        <authorList>
            <person name="Varghese N."/>
            <person name="Submissions S."/>
        </authorList>
    </citation>
    <scope>NUCLEOTIDE SEQUENCE [LARGE SCALE GENOMIC DNA]</scope>
    <source>
        <strain evidence="2">DSM 44268</strain>
    </source>
</reference>
<evidence type="ECO:0008006" key="3">
    <source>
        <dbReference type="Google" id="ProtNLM"/>
    </source>
</evidence>
<dbReference type="AlphaFoldDB" id="A0A1G7HQA9"/>